<reference evidence="1 2" key="2">
    <citation type="journal article" date="2018" name="New Phytol.">
        <title>High intraspecific genome diversity in the model arbuscular mycorrhizal symbiont Rhizophagus irregularis.</title>
        <authorList>
            <person name="Chen E.C.H."/>
            <person name="Morin E."/>
            <person name="Beaudet D."/>
            <person name="Noel J."/>
            <person name="Yildirir G."/>
            <person name="Ndikumana S."/>
            <person name="Charron P."/>
            <person name="St-Onge C."/>
            <person name="Giorgi J."/>
            <person name="Kruger M."/>
            <person name="Marton T."/>
            <person name="Ropars J."/>
            <person name="Grigoriev I.V."/>
            <person name="Hainaut M."/>
            <person name="Henrissat B."/>
            <person name="Roux C."/>
            <person name="Martin F."/>
            <person name="Corradi N."/>
        </authorList>
    </citation>
    <scope>NUCLEOTIDE SEQUENCE [LARGE SCALE GENOMIC DNA]</scope>
    <source>
        <strain evidence="1 2">DAOM 197198</strain>
    </source>
</reference>
<evidence type="ECO:0000313" key="2">
    <source>
        <dbReference type="Proteomes" id="UP000018888"/>
    </source>
</evidence>
<organism evidence="1 2">
    <name type="scientific">Rhizophagus irregularis (strain DAOM 181602 / DAOM 197198 / MUCL 43194)</name>
    <name type="common">Arbuscular mycorrhizal fungus</name>
    <name type="synonym">Glomus intraradices</name>
    <dbReference type="NCBI Taxonomy" id="747089"/>
    <lineage>
        <taxon>Eukaryota</taxon>
        <taxon>Fungi</taxon>
        <taxon>Fungi incertae sedis</taxon>
        <taxon>Mucoromycota</taxon>
        <taxon>Glomeromycotina</taxon>
        <taxon>Glomeromycetes</taxon>
        <taxon>Glomerales</taxon>
        <taxon>Glomeraceae</taxon>
        <taxon>Rhizophagus</taxon>
    </lineage>
</organism>
<keyword evidence="2" id="KW-1185">Reference proteome</keyword>
<evidence type="ECO:0000313" key="1">
    <source>
        <dbReference type="EMBL" id="POG78568.1"/>
    </source>
</evidence>
<dbReference type="EMBL" id="AUPC02000031">
    <property type="protein sequence ID" value="POG78568.1"/>
    <property type="molecule type" value="Genomic_DNA"/>
</dbReference>
<protein>
    <submittedName>
        <fullName evidence="1">Uncharacterized protein</fullName>
    </submittedName>
</protein>
<proteinExistence type="predicted"/>
<accession>A0A2P4QLT7</accession>
<gene>
    <name evidence="1" type="ORF">GLOIN_2v1535580</name>
</gene>
<comment type="caution">
    <text evidence="1">The sequence shown here is derived from an EMBL/GenBank/DDBJ whole genome shotgun (WGS) entry which is preliminary data.</text>
</comment>
<feature type="non-terminal residue" evidence="1">
    <location>
        <position position="63"/>
    </location>
</feature>
<dbReference type="Proteomes" id="UP000018888">
    <property type="component" value="Unassembled WGS sequence"/>
</dbReference>
<dbReference type="AlphaFoldDB" id="A0A2P4QLT7"/>
<reference evidence="1 2" key="1">
    <citation type="journal article" date="2013" name="Proc. Natl. Acad. Sci. U.S.A.">
        <title>Genome of an arbuscular mycorrhizal fungus provides insight into the oldest plant symbiosis.</title>
        <authorList>
            <person name="Tisserant E."/>
            <person name="Malbreil M."/>
            <person name="Kuo A."/>
            <person name="Kohler A."/>
            <person name="Symeonidi A."/>
            <person name="Balestrini R."/>
            <person name="Charron P."/>
            <person name="Duensing N."/>
            <person name="Frei Dit Frey N."/>
            <person name="Gianinazzi-Pearson V."/>
            <person name="Gilbert L.B."/>
            <person name="Handa Y."/>
            <person name="Herr J.R."/>
            <person name="Hijri M."/>
            <person name="Koul R."/>
            <person name="Kawaguchi M."/>
            <person name="Krajinski F."/>
            <person name="Lammers P.J."/>
            <person name="Masclaux F.G."/>
            <person name="Murat C."/>
            <person name="Morin E."/>
            <person name="Ndikumana S."/>
            <person name="Pagni M."/>
            <person name="Petitpierre D."/>
            <person name="Requena N."/>
            <person name="Rosikiewicz P."/>
            <person name="Riley R."/>
            <person name="Saito K."/>
            <person name="San Clemente H."/>
            <person name="Shapiro H."/>
            <person name="van Tuinen D."/>
            <person name="Becard G."/>
            <person name="Bonfante P."/>
            <person name="Paszkowski U."/>
            <person name="Shachar-Hill Y.Y."/>
            <person name="Tuskan G.A."/>
            <person name="Young P.W."/>
            <person name="Sanders I.R."/>
            <person name="Henrissat B."/>
            <person name="Rensing S.A."/>
            <person name="Grigoriev I.V."/>
            <person name="Corradi N."/>
            <person name="Roux C."/>
            <person name="Martin F."/>
        </authorList>
    </citation>
    <scope>NUCLEOTIDE SEQUENCE [LARGE SCALE GENOMIC DNA]</scope>
    <source>
        <strain evidence="1 2">DAOM 197198</strain>
    </source>
</reference>
<name>A0A2P4QLT7_RHIID</name>
<sequence length="63" mass="7262">FTKIPDVDSSNNSYLKMVRSTTKVEEFLTSNNIFSIKDIGSFPFINEIIRSENISYKDCTHLL</sequence>
<feature type="non-terminal residue" evidence="1">
    <location>
        <position position="1"/>
    </location>
</feature>